<feature type="region of interest" description="Disordered" evidence="1">
    <location>
        <begin position="86"/>
        <end position="123"/>
    </location>
</feature>
<dbReference type="Proteomes" id="UP000800036">
    <property type="component" value="Unassembled WGS sequence"/>
</dbReference>
<keyword evidence="3" id="KW-1185">Reference proteome</keyword>
<organism evidence="2 3">
    <name type="scientific">Bimuria novae-zelandiae CBS 107.79</name>
    <dbReference type="NCBI Taxonomy" id="1447943"/>
    <lineage>
        <taxon>Eukaryota</taxon>
        <taxon>Fungi</taxon>
        <taxon>Dikarya</taxon>
        <taxon>Ascomycota</taxon>
        <taxon>Pezizomycotina</taxon>
        <taxon>Dothideomycetes</taxon>
        <taxon>Pleosporomycetidae</taxon>
        <taxon>Pleosporales</taxon>
        <taxon>Massarineae</taxon>
        <taxon>Didymosphaeriaceae</taxon>
        <taxon>Bimuria</taxon>
    </lineage>
</organism>
<protein>
    <submittedName>
        <fullName evidence="2">Uncharacterized protein</fullName>
    </submittedName>
</protein>
<dbReference type="EMBL" id="ML976657">
    <property type="protein sequence ID" value="KAF1979956.1"/>
    <property type="molecule type" value="Genomic_DNA"/>
</dbReference>
<accession>A0A6A5VYH8</accession>
<evidence type="ECO:0000256" key="1">
    <source>
        <dbReference type="SAM" id="MobiDB-lite"/>
    </source>
</evidence>
<evidence type="ECO:0000313" key="3">
    <source>
        <dbReference type="Proteomes" id="UP000800036"/>
    </source>
</evidence>
<name>A0A6A5VYH8_9PLEO</name>
<sequence>MTSRNLNGNWVDTLSLQYSYDLKDNSPHPIKYLLWNPQKKKDLYYLIPNKIEVQELRRSLVKYHQATKGASDIEWQNEHVKVILHPRYSQETGAVQSNDNDEDNQREPPYRGIPSEETQDQQK</sequence>
<dbReference type="OrthoDB" id="4467949at2759"/>
<reference evidence="2" key="1">
    <citation type="journal article" date="2020" name="Stud. Mycol.">
        <title>101 Dothideomycetes genomes: a test case for predicting lifestyles and emergence of pathogens.</title>
        <authorList>
            <person name="Haridas S."/>
            <person name="Albert R."/>
            <person name="Binder M."/>
            <person name="Bloem J."/>
            <person name="Labutti K."/>
            <person name="Salamov A."/>
            <person name="Andreopoulos B."/>
            <person name="Baker S."/>
            <person name="Barry K."/>
            <person name="Bills G."/>
            <person name="Bluhm B."/>
            <person name="Cannon C."/>
            <person name="Castanera R."/>
            <person name="Culley D."/>
            <person name="Daum C."/>
            <person name="Ezra D."/>
            <person name="Gonzalez J."/>
            <person name="Henrissat B."/>
            <person name="Kuo A."/>
            <person name="Liang C."/>
            <person name="Lipzen A."/>
            <person name="Lutzoni F."/>
            <person name="Magnuson J."/>
            <person name="Mondo S."/>
            <person name="Nolan M."/>
            <person name="Ohm R."/>
            <person name="Pangilinan J."/>
            <person name="Park H.-J."/>
            <person name="Ramirez L."/>
            <person name="Alfaro M."/>
            <person name="Sun H."/>
            <person name="Tritt A."/>
            <person name="Yoshinaga Y."/>
            <person name="Zwiers L.-H."/>
            <person name="Turgeon B."/>
            <person name="Goodwin S."/>
            <person name="Spatafora J."/>
            <person name="Crous P."/>
            <person name="Grigoriev I."/>
        </authorList>
    </citation>
    <scope>NUCLEOTIDE SEQUENCE</scope>
    <source>
        <strain evidence="2">CBS 107.79</strain>
    </source>
</reference>
<dbReference type="AlphaFoldDB" id="A0A6A5VYH8"/>
<gene>
    <name evidence="2" type="ORF">BU23DRAFT_549122</name>
</gene>
<evidence type="ECO:0000313" key="2">
    <source>
        <dbReference type="EMBL" id="KAF1979956.1"/>
    </source>
</evidence>
<feature type="compositionally biased region" description="Polar residues" evidence="1">
    <location>
        <begin position="89"/>
        <end position="98"/>
    </location>
</feature>
<proteinExistence type="predicted"/>